<feature type="domain" description="Stress-response A/B barrel" evidence="1">
    <location>
        <begin position="44"/>
        <end position="139"/>
    </location>
</feature>
<evidence type="ECO:0000259" key="1">
    <source>
        <dbReference type="PROSITE" id="PS51502"/>
    </source>
</evidence>
<dbReference type="InterPro" id="IPR011008">
    <property type="entry name" value="Dimeric_a/b-barrel"/>
</dbReference>
<dbReference type="Gene3D" id="3.30.70.100">
    <property type="match status" value="1"/>
</dbReference>
<dbReference type="EMBL" id="KZ679142">
    <property type="protein sequence ID" value="PTB72371.1"/>
    <property type="molecule type" value="Genomic_DNA"/>
</dbReference>
<organism evidence="2 3">
    <name type="scientific">Trichoderma longibrachiatum ATCC 18648</name>
    <dbReference type="NCBI Taxonomy" id="983965"/>
    <lineage>
        <taxon>Eukaryota</taxon>
        <taxon>Fungi</taxon>
        <taxon>Dikarya</taxon>
        <taxon>Ascomycota</taxon>
        <taxon>Pezizomycotina</taxon>
        <taxon>Sordariomycetes</taxon>
        <taxon>Hypocreomycetidae</taxon>
        <taxon>Hypocreales</taxon>
        <taxon>Hypocreaceae</taxon>
        <taxon>Trichoderma</taxon>
    </lineage>
</organism>
<keyword evidence="3" id="KW-1185">Reference proteome</keyword>
<name>A0A2T4BSU0_TRILO</name>
<dbReference type="Proteomes" id="UP000240760">
    <property type="component" value="Unassembled WGS sequence"/>
</dbReference>
<evidence type="ECO:0000313" key="2">
    <source>
        <dbReference type="EMBL" id="PTB72371.1"/>
    </source>
</evidence>
<dbReference type="InterPro" id="IPR013097">
    <property type="entry name" value="Dabb"/>
</dbReference>
<dbReference type="SUPFAM" id="SSF54909">
    <property type="entry name" value="Dimeric alpha+beta barrel"/>
    <property type="match status" value="1"/>
</dbReference>
<sequence length="143" mass="15771">MQSRGEHQLCKQTATLLSLHFICQHRTLSSGAPAVAALAAIMPVYHVVLFKLKPDVTAEQVDKWRDLILAMKGQVPGLLKISFGKPLPITAHRAQGFNVGLIAVLNKVDTVPIYAQHAAHQPVIQMKDELCTDSLAYDMEFED</sequence>
<proteinExistence type="predicted"/>
<reference evidence="2 3" key="1">
    <citation type="submission" date="2016-07" db="EMBL/GenBank/DDBJ databases">
        <title>Multiple horizontal gene transfer events from other fungi enriched the ability of initially mycotrophic Trichoderma (Ascomycota) to feed on dead plant biomass.</title>
        <authorList>
            <consortium name="DOE Joint Genome Institute"/>
            <person name="Aerts A."/>
            <person name="Atanasova L."/>
            <person name="Chenthamara K."/>
            <person name="Zhang J."/>
            <person name="Grujic M."/>
            <person name="Henrissat B."/>
            <person name="Kuo A."/>
            <person name="Salamov A."/>
            <person name="Lipzen A."/>
            <person name="Labutti K."/>
            <person name="Barry K."/>
            <person name="Miao Y."/>
            <person name="Rahimi M.J."/>
            <person name="Shen Q."/>
            <person name="Grigoriev I.V."/>
            <person name="Kubicek C.P."/>
            <person name="Druzhinina I.S."/>
        </authorList>
    </citation>
    <scope>NUCLEOTIDE SEQUENCE [LARGE SCALE GENOMIC DNA]</scope>
    <source>
        <strain evidence="2 3">ATCC 18648</strain>
    </source>
</reference>
<evidence type="ECO:0000313" key="3">
    <source>
        <dbReference type="Proteomes" id="UP000240760"/>
    </source>
</evidence>
<dbReference type="Pfam" id="PF07876">
    <property type="entry name" value="Dabb"/>
    <property type="match status" value="1"/>
</dbReference>
<dbReference type="OrthoDB" id="42919at2759"/>
<gene>
    <name evidence="2" type="ORF">M440DRAFT_1405762</name>
</gene>
<dbReference type="AlphaFoldDB" id="A0A2T4BSU0"/>
<protein>
    <recommendedName>
        <fullName evidence="1">Stress-response A/B barrel domain-containing protein</fullName>
    </recommendedName>
</protein>
<accession>A0A2T4BSU0</accession>
<dbReference type="SMART" id="SM00886">
    <property type="entry name" value="Dabb"/>
    <property type="match status" value="1"/>
</dbReference>
<dbReference type="STRING" id="983965.A0A2T4BSU0"/>
<dbReference type="PROSITE" id="PS51502">
    <property type="entry name" value="S_R_A_B_BARREL"/>
    <property type="match status" value="1"/>
</dbReference>